<feature type="domain" description="Cysteinyl-tRNA synthetase class Ia DALR" evidence="14">
    <location>
        <begin position="362"/>
        <end position="425"/>
    </location>
</feature>
<dbReference type="GO" id="GO:0004817">
    <property type="term" value="F:cysteine-tRNA ligase activity"/>
    <property type="evidence" value="ECO:0007669"/>
    <property type="project" value="UniProtKB-UniRule"/>
</dbReference>
<proteinExistence type="inferred from homology"/>
<dbReference type="InterPro" id="IPR032678">
    <property type="entry name" value="tRNA-synt_1_cat_dom"/>
</dbReference>
<dbReference type="EC" id="6.1.1.16" evidence="13"/>
<dbReference type="Pfam" id="PF23493">
    <property type="entry name" value="CysS_C"/>
    <property type="match status" value="1"/>
</dbReference>
<keyword evidence="4 13" id="KW-0963">Cytoplasm</keyword>
<dbReference type="GO" id="GO:0008270">
    <property type="term" value="F:zinc ion binding"/>
    <property type="evidence" value="ECO:0007669"/>
    <property type="project" value="UniProtKB-UniRule"/>
</dbReference>
<feature type="binding site" evidence="13">
    <location>
        <position position="217"/>
    </location>
    <ligand>
        <name>Zn(2+)</name>
        <dbReference type="ChEBI" id="CHEBI:29105"/>
    </ligand>
</feature>
<evidence type="ECO:0000256" key="6">
    <source>
        <dbReference type="ARBA" id="ARBA00022723"/>
    </source>
</evidence>
<dbReference type="InterPro" id="IPR056411">
    <property type="entry name" value="CysS_C"/>
</dbReference>
<evidence type="ECO:0000259" key="14">
    <source>
        <dbReference type="SMART" id="SM00840"/>
    </source>
</evidence>
<dbReference type="InterPro" id="IPR015273">
    <property type="entry name" value="Cys-tRNA-synt_Ia_DALR"/>
</dbReference>
<evidence type="ECO:0000256" key="11">
    <source>
        <dbReference type="ARBA" id="ARBA00023146"/>
    </source>
</evidence>
<evidence type="ECO:0000256" key="12">
    <source>
        <dbReference type="ARBA" id="ARBA00047398"/>
    </source>
</evidence>
<keyword evidence="6 13" id="KW-0479">Metal-binding</keyword>
<feature type="short sequence motif" description="'KMSKS' region" evidence="13">
    <location>
        <begin position="274"/>
        <end position="278"/>
    </location>
</feature>
<keyword evidence="10 13" id="KW-0648">Protein biosynthesis</keyword>
<comment type="subcellular location">
    <subcellularLocation>
        <location evidence="1 13">Cytoplasm</location>
    </subcellularLocation>
</comment>
<evidence type="ECO:0000256" key="1">
    <source>
        <dbReference type="ARBA" id="ARBA00004496"/>
    </source>
</evidence>
<evidence type="ECO:0000256" key="13">
    <source>
        <dbReference type="HAMAP-Rule" id="MF_00041"/>
    </source>
</evidence>
<evidence type="ECO:0000313" key="15">
    <source>
        <dbReference type="EMBL" id="GBD09199.1"/>
    </source>
</evidence>
<evidence type="ECO:0000256" key="5">
    <source>
        <dbReference type="ARBA" id="ARBA00022598"/>
    </source>
</evidence>
<dbReference type="InterPro" id="IPR014729">
    <property type="entry name" value="Rossmann-like_a/b/a_fold"/>
</dbReference>
<keyword evidence="7 13" id="KW-0547">Nucleotide-binding</keyword>
<dbReference type="Proteomes" id="UP000236642">
    <property type="component" value="Unassembled WGS sequence"/>
</dbReference>
<evidence type="ECO:0000256" key="10">
    <source>
        <dbReference type="ARBA" id="ARBA00022917"/>
    </source>
</evidence>
<comment type="similarity">
    <text evidence="2 13">Belongs to the class-I aminoacyl-tRNA synthetase family.</text>
</comment>
<reference evidence="16" key="1">
    <citation type="submission" date="2017-09" db="EMBL/GenBank/DDBJ databases">
        <title>Metaegenomics of thermophilic ammonia-oxidizing enrichment culture.</title>
        <authorList>
            <person name="Kato S."/>
            <person name="Suzuki K."/>
        </authorList>
    </citation>
    <scope>NUCLEOTIDE SEQUENCE [LARGE SCALE GENOMIC DNA]</scope>
</reference>
<dbReference type="SMART" id="SM00840">
    <property type="entry name" value="DALR_2"/>
    <property type="match status" value="1"/>
</dbReference>
<dbReference type="PANTHER" id="PTHR10890:SF3">
    <property type="entry name" value="CYSTEINE--TRNA LIGASE, CYTOPLASMIC"/>
    <property type="match status" value="1"/>
</dbReference>
<evidence type="ECO:0000256" key="7">
    <source>
        <dbReference type="ARBA" id="ARBA00022741"/>
    </source>
</evidence>
<gene>
    <name evidence="13 15" type="primary">cysS</name>
    <name evidence="15" type="ORF">HRbin22_01448</name>
</gene>
<dbReference type="PANTHER" id="PTHR10890">
    <property type="entry name" value="CYSTEINYL-TRNA SYNTHETASE"/>
    <property type="match status" value="1"/>
</dbReference>
<keyword evidence="5 13" id="KW-0436">Ligase</keyword>
<dbReference type="Gene3D" id="3.40.50.620">
    <property type="entry name" value="HUPs"/>
    <property type="match status" value="1"/>
</dbReference>
<dbReference type="InterPro" id="IPR009080">
    <property type="entry name" value="tRNAsynth_Ia_anticodon-bd"/>
</dbReference>
<dbReference type="InterPro" id="IPR015803">
    <property type="entry name" value="Cys-tRNA-ligase"/>
</dbReference>
<dbReference type="GO" id="GO:0005524">
    <property type="term" value="F:ATP binding"/>
    <property type="evidence" value="ECO:0007669"/>
    <property type="project" value="UniProtKB-UniRule"/>
</dbReference>
<dbReference type="Pfam" id="PF01406">
    <property type="entry name" value="tRNA-synt_1e"/>
    <property type="match status" value="1"/>
</dbReference>
<feature type="binding site" evidence="13">
    <location>
        <position position="277"/>
    </location>
    <ligand>
        <name>ATP</name>
        <dbReference type="ChEBI" id="CHEBI:30616"/>
    </ligand>
</feature>
<dbReference type="HAMAP" id="MF_00041">
    <property type="entry name" value="Cys_tRNA_synth"/>
    <property type="match status" value="1"/>
</dbReference>
<dbReference type="AlphaFoldDB" id="A0A2H5Y6Y0"/>
<feature type="binding site" evidence="13">
    <location>
        <position position="29"/>
    </location>
    <ligand>
        <name>Zn(2+)</name>
        <dbReference type="ChEBI" id="CHEBI:29105"/>
    </ligand>
</feature>
<dbReference type="SUPFAM" id="SSF52374">
    <property type="entry name" value="Nucleotidylyl transferase"/>
    <property type="match status" value="1"/>
</dbReference>
<evidence type="ECO:0000256" key="8">
    <source>
        <dbReference type="ARBA" id="ARBA00022833"/>
    </source>
</evidence>
<evidence type="ECO:0000256" key="4">
    <source>
        <dbReference type="ARBA" id="ARBA00022490"/>
    </source>
</evidence>
<dbReference type="Gene3D" id="1.20.120.1910">
    <property type="entry name" value="Cysteine-tRNA ligase, C-terminal anti-codon recognition domain"/>
    <property type="match status" value="1"/>
</dbReference>
<feature type="binding site" evidence="13">
    <location>
        <position position="246"/>
    </location>
    <ligand>
        <name>Zn(2+)</name>
        <dbReference type="ChEBI" id="CHEBI:29105"/>
    </ligand>
</feature>
<evidence type="ECO:0000313" key="16">
    <source>
        <dbReference type="Proteomes" id="UP000236642"/>
    </source>
</evidence>
<accession>A0A2H5Y6Y0</accession>
<comment type="catalytic activity">
    <reaction evidence="12 13">
        <text>tRNA(Cys) + L-cysteine + ATP = L-cysteinyl-tRNA(Cys) + AMP + diphosphate</text>
        <dbReference type="Rhea" id="RHEA:17773"/>
        <dbReference type="Rhea" id="RHEA-COMP:9661"/>
        <dbReference type="Rhea" id="RHEA-COMP:9679"/>
        <dbReference type="ChEBI" id="CHEBI:30616"/>
        <dbReference type="ChEBI" id="CHEBI:33019"/>
        <dbReference type="ChEBI" id="CHEBI:35235"/>
        <dbReference type="ChEBI" id="CHEBI:78442"/>
        <dbReference type="ChEBI" id="CHEBI:78517"/>
        <dbReference type="ChEBI" id="CHEBI:456215"/>
        <dbReference type="EC" id="6.1.1.16"/>
    </reaction>
</comment>
<protein>
    <recommendedName>
        <fullName evidence="13">Cysteine--tRNA ligase</fullName>
        <ecNumber evidence="13">6.1.1.16</ecNumber>
    </recommendedName>
    <alternativeName>
        <fullName evidence="13">Cysteinyl-tRNA synthetase</fullName>
        <shortName evidence="13">CysRS</shortName>
    </alternativeName>
</protein>
<dbReference type="EMBL" id="BEHY01000031">
    <property type="protein sequence ID" value="GBD09199.1"/>
    <property type="molecule type" value="Genomic_DNA"/>
</dbReference>
<dbReference type="GO" id="GO:0005829">
    <property type="term" value="C:cytosol"/>
    <property type="evidence" value="ECO:0007669"/>
    <property type="project" value="TreeGrafter"/>
</dbReference>
<name>A0A2H5Y6Y0_9CHLR</name>
<organism evidence="15 16">
    <name type="scientific">Candidatus Thermoflexus japonica</name>
    <dbReference type="NCBI Taxonomy" id="2035417"/>
    <lineage>
        <taxon>Bacteria</taxon>
        <taxon>Bacillati</taxon>
        <taxon>Chloroflexota</taxon>
        <taxon>Thermoflexia</taxon>
        <taxon>Thermoflexales</taxon>
        <taxon>Thermoflexaceae</taxon>
        <taxon>Thermoflexus</taxon>
    </lineage>
</organism>
<keyword evidence="11 13" id="KW-0030">Aminoacyl-tRNA synthetase</keyword>
<dbReference type="Pfam" id="PF09190">
    <property type="entry name" value="DALR_2"/>
    <property type="match status" value="1"/>
</dbReference>
<dbReference type="InterPro" id="IPR024909">
    <property type="entry name" value="Cys-tRNA/MSH_ligase"/>
</dbReference>
<evidence type="ECO:0000256" key="9">
    <source>
        <dbReference type="ARBA" id="ARBA00022840"/>
    </source>
</evidence>
<dbReference type="SUPFAM" id="SSF47323">
    <property type="entry name" value="Anticodon-binding domain of a subclass of class I aminoacyl-tRNA synthetases"/>
    <property type="match status" value="1"/>
</dbReference>
<evidence type="ECO:0000256" key="2">
    <source>
        <dbReference type="ARBA" id="ARBA00005594"/>
    </source>
</evidence>
<feature type="binding site" evidence="13">
    <location>
        <position position="242"/>
    </location>
    <ligand>
        <name>Zn(2+)</name>
        <dbReference type="ChEBI" id="CHEBI:29105"/>
    </ligand>
</feature>
<dbReference type="PRINTS" id="PR00983">
    <property type="entry name" value="TRNASYNTHCYS"/>
</dbReference>
<keyword evidence="9 13" id="KW-0067">ATP-binding</keyword>
<dbReference type="GO" id="GO:0006423">
    <property type="term" value="P:cysteinyl-tRNA aminoacylation"/>
    <property type="evidence" value="ECO:0007669"/>
    <property type="project" value="UniProtKB-UniRule"/>
</dbReference>
<evidence type="ECO:0000256" key="3">
    <source>
        <dbReference type="ARBA" id="ARBA00011245"/>
    </source>
</evidence>
<feature type="short sequence motif" description="'HIGH' region" evidence="13">
    <location>
        <begin position="31"/>
        <end position="41"/>
    </location>
</feature>
<comment type="cofactor">
    <cofactor evidence="13">
        <name>Zn(2+)</name>
        <dbReference type="ChEBI" id="CHEBI:29105"/>
    </cofactor>
    <text evidence="13">Binds 1 zinc ion per subunit.</text>
</comment>
<comment type="subunit">
    <text evidence="3 13">Monomer.</text>
</comment>
<comment type="caution">
    <text evidence="15">The sequence shown here is derived from an EMBL/GenBank/DDBJ whole genome shotgun (WGS) entry which is preliminary data.</text>
</comment>
<dbReference type="NCBIfam" id="TIGR00435">
    <property type="entry name" value="cysS"/>
    <property type="match status" value="1"/>
</dbReference>
<dbReference type="FunFam" id="3.40.50.620:FF:000130">
    <property type="entry name" value="Cysteine--tRNA ligase"/>
    <property type="match status" value="1"/>
</dbReference>
<sequence length="484" mass="55234">MSLVVYNFLTRQKEPFVPLREGRVHMYVCGPTVYDHAHLGHAKLYVSMDVIVRYLRYRGYKVRYVQNITDVGHLLDTGEDRILKGAARERLEPMELVEKYMRSYFEDMDALGVVRPDISPRASCHIPEMIEMIKVLIEKGHAYEVNGSVYFSVESWPEYGKLSGRRLEEQEEGARVPVREEKRHPADFALWKRAEPEHILRWPSPWGWGYPGWHIECSVMATKYLGQPFDIHGGGIDNLFPHNESEIAQAEAANGVPFARYWLLTGSLTVNGVKMSKSLGNVVRIKDALQSYRPQAIRLFILSSHYRSPIDYSEEAMEAAEKGLDRLWNTVIEVRERLARGDTSEAAEPETFMEEIQRARRAFLEAMDDDFGTPEALSVLFEFSKAVNSLLFGGATVGRPILEAIDAVYREFGGQVLGIIPDVIRPDIPSDLVAGLVQLLIEIRAEARRQRDFARADQIRDRLRALGIVLEDRPDGTVWRMARS</sequence>
<dbReference type="CDD" id="cd00672">
    <property type="entry name" value="CysRS_core"/>
    <property type="match status" value="1"/>
</dbReference>
<keyword evidence="8 13" id="KW-0862">Zinc</keyword>